<dbReference type="EMBL" id="JBHSZQ010000009">
    <property type="protein sequence ID" value="MFC7125832.1"/>
    <property type="molecule type" value="Genomic_DNA"/>
</dbReference>
<evidence type="ECO:0000313" key="3">
    <source>
        <dbReference type="Proteomes" id="UP001596414"/>
    </source>
</evidence>
<feature type="domain" description="SMODS-associated and fused to various effectors" evidence="1">
    <location>
        <begin position="211"/>
        <end position="396"/>
    </location>
</feature>
<dbReference type="Proteomes" id="UP001596414">
    <property type="component" value="Unassembled WGS sequence"/>
</dbReference>
<evidence type="ECO:0000259" key="1">
    <source>
        <dbReference type="Pfam" id="PF18145"/>
    </source>
</evidence>
<protein>
    <submittedName>
        <fullName evidence="2">SAVED domain-containing protein</fullName>
    </submittedName>
</protein>
<sequence length="434" mass="48105">MTDPTGKIFLSYKHEQSDTADLLEDALWDHGIPVWRDQSDQPSEPLESGLEHIIEDKQQIAGGIGLISEDVADSDVILDVELPRFRERWEADDTFLAVIVRCPDLGVSDAKAILSKSTSLHDFSSWYMEQLDEKTPEAAAEVADFVLQQRLVKLDAALDDGQPITCSLDTYEEPAHKPWPALRIDWSQHFDHGPPSQEIWNQRLIPAITTVTNRIRSEAPDRPIQLRGHSHLPASFALGRCLQATRNVNATWMQADQAGNTQAWSLDKDAENSGISAEFTRKNASGSDLAVLVSISGNVRPEVANTVSDLSEFRGVLEFTPGDGPDIRLTPDQAGHAASVFRTEIRETVNNIGPVSKIHLFMAVPTGLAFLFGQQTNTFPPIQTYLLPNGVNTYHRAALLLNNQPADNQEETTEPPSTFGHRIKETITNWLPHS</sequence>
<proteinExistence type="predicted"/>
<organism evidence="2 3">
    <name type="scientific">Halovenus rubra</name>
    <dbReference type="NCBI Taxonomy" id="869890"/>
    <lineage>
        <taxon>Archaea</taxon>
        <taxon>Methanobacteriati</taxon>
        <taxon>Methanobacteriota</taxon>
        <taxon>Stenosarchaea group</taxon>
        <taxon>Halobacteria</taxon>
        <taxon>Halobacteriales</taxon>
        <taxon>Haloarculaceae</taxon>
        <taxon>Halovenus</taxon>
    </lineage>
</organism>
<dbReference type="NCBIfam" id="NF033611">
    <property type="entry name" value="SAVED"/>
    <property type="match status" value="1"/>
</dbReference>
<evidence type="ECO:0000313" key="2">
    <source>
        <dbReference type="EMBL" id="MFC7125832.1"/>
    </source>
</evidence>
<dbReference type="Gene3D" id="3.40.50.10140">
    <property type="entry name" value="Toll/interleukin-1 receptor homology (TIR) domain"/>
    <property type="match status" value="1"/>
</dbReference>
<dbReference type="RefSeq" id="WP_267638666.1">
    <property type="nucleotide sequence ID" value="NZ_JAODIY010000018.1"/>
</dbReference>
<comment type="caution">
    <text evidence="2">The sequence shown here is derived from an EMBL/GenBank/DDBJ whole genome shotgun (WGS) entry which is preliminary data.</text>
</comment>
<accession>A0ABD5X732</accession>
<dbReference type="InterPro" id="IPR040836">
    <property type="entry name" value="SAVED"/>
</dbReference>
<name>A0ABD5X732_9EURY</name>
<dbReference type="InterPro" id="IPR035897">
    <property type="entry name" value="Toll_tir_struct_dom_sf"/>
</dbReference>
<reference evidence="2 3" key="1">
    <citation type="journal article" date="2014" name="Int. J. Syst. Evol. Microbiol.">
        <title>Complete genome sequence of Corynebacterium casei LMG S-19264T (=DSM 44701T), isolated from a smear-ripened cheese.</title>
        <authorList>
            <consortium name="US DOE Joint Genome Institute (JGI-PGF)"/>
            <person name="Walter F."/>
            <person name="Albersmeier A."/>
            <person name="Kalinowski J."/>
            <person name="Ruckert C."/>
        </authorList>
    </citation>
    <scope>NUCLEOTIDE SEQUENCE [LARGE SCALE GENOMIC DNA]</scope>
    <source>
        <strain evidence="2 3">CGMCC 4.7215</strain>
    </source>
</reference>
<gene>
    <name evidence="2" type="ORF">ACFQJ7_07235</name>
</gene>
<dbReference type="SUPFAM" id="SSF52200">
    <property type="entry name" value="Toll/Interleukin receptor TIR domain"/>
    <property type="match status" value="1"/>
</dbReference>
<dbReference type="AlphaFoldDB" id="A0ABD5X732"/>
<dbReference type="Pfam" id="PF18145">
    <property type="entry name" value="SAVED"/>
    <property type="match status" value="1"/>
</dbReference>